<keyword evidence="1" id="KW-0472">Membrane</keyword>
<keyword evidence="1" id="KW-1133">Transmembrane helix</keyword>
<gene>
    <name evidence="2" type="ORF">HDG70_000860</name>
</gene>
<evidence type="ECO:0000313" key="2">
    <source>
        <dbReference type="EMBL" id="NYE57154.1"/>
    </source>
</evidence>
<keyword evidence="3" id="KW-1185">Reference proteome</keyword>
<dbReference type="Proteomes" id="UP000604066">
    <property type="component" value="Unassembled WGS sequence"/>
</dbReference>
<name>A0ABX2R7K4_9THEO</name>
<dbReference type="EMBL" id="JACCBS010000001">
    <property type="protein sequence ID" value="NYE57154.1"/>
    <property type="molecule type" value="Genomic_DNA"/>
</dbReference>
<protein>
    <submittedName>
        <fullName evidence="2">Uncharacterized protein</fullName>
    </submittedName>
</protein>
<organism evidence="2 3">
    <name type="scientific">Carboxydothermus ferrireducens DSM 11255</name>
    <dbReference type="NCBI Taxonomy" id="1119529"/>
    <lineage>
        <taxon>Bacteria</taxon>
        <taxon>Bacillati</taxon>
        <taxon>Bacillota</taxon>
        <taxon>Clostridia</taxon>
        <taxon>Thermoanaerobacterales</taxon>
        <taxon>Thermoanaerobacteraceae</taxon>
        <taxon>Carboxydothermus</taxon>
    </lineage>
</organism>
<keyword evidence="1" id="KW-0812">Transmembrane</keyword>
<reference evidence="2 3" key="1">
    <citation type="submission" date="2020-07" db="EMBL/GenBank/DDBJ databases">
        <title>Genomic Encyclopedia of Type Strains, Phase III (KMG-III): the genomes of soil and plant-associated and newly described type strains.</title>
        <authorList>
            <person name="Whitman W."/>
        </authorList>
    </citation>
    <scope>NUCLEOTIDE SEQUENCE [LARGE SCALE GENOMIC DNA]</scope>
    <source>
        <strain evidence="2 3">DSM 11255</strain>
    </source>
</reference>
<feature type="transmembrane region" description="Helical" evidence="1">
    <location>
        <begin position="7"/>
        <end position="27"/>
    </location>
</feature>
<sequence length="82" mass="9011">MDKTQKLLVVLLAVIVLVAGMVGYNIYQVNGLKGKVVAIEDKTLSNNSNTKQTPEKPTENPLSVLKENLGKKSVTLFFYLTT</sequence>
<evidence type="ECO:0000256" key="1">
    <source>
        <dbReference type="SAM" id="Phobius"/>
    </source>
</evidence>
<proteinExistence type="predicted"/>
<evidence type="ECO:0000313" key="3">
    <source>
        <dbReference type="Proteomes" id="UP000604066"/>
    </source>
</evidence>
<accession>A0ABX2R7K4</accession>
<comment type="caution">
    <text evidence="2">The sequence shown here is derived from an EMBL/GenBank/DDBJ whole genome shotgun (WGS) entry which is preliminary data.</text>
</comment>
<dbReference type="RefSeq" id="WP_028052456.1">
    <property type="nucleotide sequence ID" value="NZ_ATYG01000021.1"/>
</dbReference>